<dbReference type="PROSITE" id="PS50105">
    <property type="entry name" value="SAM_DOMAIN"/>
    <property type="match status" value="1"/>
</dbReference>
<feature type="compositionally biased region" description="Polar residues" evidence="1">
    <location>
        <begin position="45"/>
        <end position="57"/>
    </location>
</feature>
<feature type="domain" description="SAM" evidence="2">
    <location>
        <begin position="875"/>
        <end position="921"/>
    </location>
</feature>
<dbReference type="InterPro" id="IPR013761">
    <property type="entry name" value="SAM/pointed_sf"/>
</dbReference>
<feature type="region of interest" description="Disordered" evidence="1">
    <location>
        <begin position="1"/>
        <end position="162"/>
    </location>
</feature>
<dbReference type="CDD" id="cd09509">
    <property type="entry name" value="SAM_Polycomb"/>
    <property type="match status" value="1"/>
</dbReference>
<feature type="region of interest" description="Disordered" evidence="1">
    <location>
        <begin position="573"/>
        <end position="652"/>
    </location>
</feature>
<dbReference type="SUPFAM" id="SSF47769">
    <property type="entry name" value="SAM/Pointed domain"/>
    <property type="match status" value="1"/>
</dbReference>
<feature type="compositionally biased region" description="Basic and acidic residues" evidence="1">
    <location>
        <begin position="199"/>
        <end position="217"/>
    </location>
</feature>
<feature type="compositionally biased region" description="Basic and acidic residues" evidence="1">
    <location>
        <begin position="397"/>
        <end position="408"/>
    </location>
</feature>
<comment type="caution">
    <text evidence="3">The sequence shown here is derived from an EMBL/GenBank/DDBJ whole genome shotgun (WGS) entry which is preliminary data.</text>
</comment>
<protein>
    <recommendedName>
        <fullName evidence="2">SAM domain-containing protein</fullName>
    </recommendedName>
</protein>
<feature type="region of interest" description="Disordered" evidence="1">
    <location>
        <begin position="246"/>
        <end position="313"/>
    </location>
</feature>
<feature type="compositionally biased region" description="Polar residues" evidence="1">
    <location>
        <begin position="147"/>
        <end position="162"/>
    </location>
</feature>
<feature type="compositionally biased region" description="Basic and acidic residues" evidence="1">
    <location>
        <begin position="619"/>
        <end position="629"/>
    </location>
</feature>
<dbReference type="SMART" id="SM00454">
    <property type="entry name" value="SAM"/>
    <property type="match status" value="1"/>
</dbReference>
<feature type="compositionally biased region" description="Polar residues" evidence="1">
    <location>
        <begin position="297"/>
        <end position="306"/>
    </location>
</feature>
<organism evidence="3 4">
    <name type="scientific">Tegillarca granosa</name>
    <name type="common">Malaysian cockle</name>
    <name type="synonym">Anadara granosa</name>
    <dbReference type="NCBI Taxonomy" id="220873"/>
    <lineage>
        <taxon>Eukaryota</taxon>
        <taxon>Metazoa</taxon>
        <taxon>Spiralia</taxon>
        <taxon>Lophotrochozoa</taxon>
        <taxon>Mollusca</taxon>
        <taxon>Bivalvia</taxon>
        <taxon>Autobranchia</taxon>
        <taxon>Pteriomorphia</taxon>
        <taxon>Arcoida</taxon>
        <taxon>Arcoidea</taxon>
        <taxon>Arcidae</taxon>
        <taxon>Tegillarca</taxon>
    </lineage>
</organism>
<feature type="compositionally biased region" description="Polar residues" evidence="1">
    <location>
        <begin position="77"/>
        <end position="94"/>
    </location>
</feature>
<feature type="compositionally biased region" description="Polar residues" evidence="1">
    <location>
        <begin position="754"/>
        <end position="773"/>
    </location>
</feature>
<dbReference type="InterPro" id="IPR001660">
    <property type="entry name" value="SAM"/>
</dbReference>
<dbReference type="Pfam" id="PF00536">
    <property type="entry name" value="SAM_1"/>
    <property type="match status" value="1"/>
</dbReference>
<evidence type="ECO:0000256" key="1">
    <source>
        <dbReference type="SAM" id="MobiDB-lite"/>
    </source>
</evidence>
<feature type="compositionally biased region" description="Polar residues" evidence="1">
    <location>
        <begin position="116"/>
        <end position="126"/>
    </location>
</feature>
<evidence type="ECO:0000313" key="4">
    <source>
        <dbReference type="Proteomes" id="UP001217089"/>
    </source>
</evidence>
<dbReference type="Gene3D" id="1.10.150.50">
    <property type="entry name" value="Transcription Factor, Ets-1"/>
    <property type="match status" value="1"/>
</dbReference>
<proteinExistence type="predicted"/>
<feature type="region of interest" description="Disordered" evidence="1">
    <location>
        <begin position="199"/>
        <end position="222"/>
    </location>
</feature>
<feature type="compositionally biased region" description="Basic residues" evidence="1">
    <location>
        <begin position="1"/>
        <end position="25"/>
    </location>
</feature>
<feature type="region of interest" description="Disordered" evidence="1">
    <location>
        <begin position="753"/>
        <end position="805"/>
    </location>
</feature>
<feature type="compositionally biased region" description="Acidic residues" evidence="1">
    <location>
        <begin position="346"/>
        <end position="365"/>
    </location>
</feature>
<feature type="compositionally biased region" description="Basic and acidic residues" evidence="1">
    <location>
        <begin position="639"/>
        <end position="650"/>
    </location>
</feature>
<feature type="compositionally biased region" description="Polar residues" evidence="1">
    <location>
        <begin position="386"/>
        <end position="396"/>
    </location>
</feature>
<accession>A0ABQ9FQM5</accession>
<feature type="compositionally biased region" description="Basic and acidic residues" evidence="1">
    <location>
        <begin position="281"/>
        <end position="296"/>
    </location>
</feature>
<evidence type="ECO:0000313" key="3">
    <source>
        <dbReference type="EMBL" id="KAJ8318565.1"/>
    </source>
</evidence>
<dbReference type="EMBL" id="JARBDR010000214">
    <property type="protein sequence ID" value="KAJ8318565.1"/>
    <property type="molecule type" value="Genomic_DNA"/>
</dbReference>
<reference evidence="3 4" key="1">
    <citation type="submission" date="2022-12" db="EMBL/GenBank/DDBJ databases">
        <title>Chromosome-level genome of Tegillarca granosa.</title>
        <authorList>
            <person name="Kim J."/>
        </authorList>
    </citation>
    <scope>NUCLEOTIDE SEQUENCE [LARGE SCALE GENOMIC DNA]</scope>
    <source>
        <strain evidence="3">Teg-2019</strain>
        <tissue evidence="3">Adductor muscle</tissue>
    </source>
</reference>
<gene>
    <name evidence="3" type="ORF">KUTeg_003656</name>
</gene>
<keyword evidence="4" id="KW-1185">Reference proteome</keyword>
<dbReference type="Proteomes" id="UP001217089">
    <property type="component" value="Unassembled WGS sequence"/>
</dbReference>
<evidence type="ECO:0000259" key="2">
    <source>
        <dbReference type="PROSITE" id="PS50105"/>
    </source>
</evidence>
<feature type="region of interest" description="Disordered" evidence="1">
    <location>
        <begin position="326"/>
        <end position="424"/>
    </location>
</feature>
<feature type="compositionally biased region" description="Basic and acidic residues" evidence="1">
    <location>
        <begin position="776"/>
        <end position="805"/>
    </location>
</feature>
<feature type="compositionally biased region" description="Basic and acidic residues" evidence="1">
    <location>
        <begin position="366"/>
        <end position="385"/>
    </location>
</feature>
<sequence>MRNVSKKTGKKRKNASGKRQRKQQASRHPVVNTPLTTPVEDQLNETESQSSNSTIDNSYVADDQNDTISESDKQTDDSNNCDGETDSSTDTQNADDFHSTSQEQENENSESNENSHLCSDTEPYNSKQEEIDENESTQDTESRHSRSPSPTLCSTNGDQHQTVTNNFIEADEIDLAHSQSPENTTNNENVTDLNENNLEARKEPQANDECHENKTPTDQEDESVMPIVKEPNVDMSYAAAIYPGERNSEDSIMEPNMFSKKDDSNNNIADSEMVDSLALNDDIKENKSTDDTKSRDLSSPQETNISPPRESRLQCIIEQLRVNRQKGMHKYDDTTDNKAVTNPASSDDDNDENGENQEQIQTEEVDILKNDDSEKINKESSEKSTDSLQEENSCSRTEGRCSVKDKPRNRYGHIQNPDNFSNQNSDLRFESVNSYYEQPLLNADIDKATKRKMEHPESYGDYQHTYLQSDMAKRHKSNEYIKLSKPSKSDIIVNGLLDTIYTEKKREQQLKEVKKDTIVTSSERANPHNEIKNNMADMFPNKKYSLQTDKIPGQNTKGSESFKPVDFHVDIHRSQKSENKLSMHSKSQGPREEEPMFRSTLPKSPKSGSTYPASFINLKSKDSRSDKVHGHTAPSSIHKSSEFSKPEKASSSHSENIYNDYMRLLAATQSNFHLIPHPAVDPYFMMRMSEMSYTLPYFHSNMLKRDASTTDKTDLSSSSALGFMPPPFPPLGFMHPGLPFGFPPPFSDAYKGTVSPSSGSVCKKSNVSPGSTSAKRRPDEDHDALDLSAKKPKYRDDHPSTIETQPDRYREHKTIDHKIHIGKMTENIHHTARQHHSGDRIDYRKMHHSWIDKSDKVAKPVCKCSAYNNDDIRNWTVDKVYRFVAKLDGCSSYAEIFREHRLDGKRLHLLTTEQLVKSLGMKVGPAITLSEAVTKKIQEQSRNYQPCDYCKRKSNHRISI</sequence>
<name>A0ABQ9FQM5_TEGGR</name>